<comment type="caution">
    <text evidence="2">The sequence shown here is derived from an EMBL/GenBank/DDBJ whole genome shotgun (WGS) entry which is preliminary data.</text>
</comment>
<sequence>MNHLKTEVNNLKIEVSNLKDETTKLKIKMDETYEIVKALEHSSQVNKADHDKMENDIAHIKGNMEAIKKDIYRIEEATANNWADIARLKQAK</sequence>
<evidence type="ECO:0000313" key="2">
    <source>
        <dbReference type="EMBL" id="RKD32361.1"/>
    </source>
</evidence>
<feature type="coiled-coil region" evidence="1">
    <location>
        <begin position="1"/>
        <end position="70"/>
    </location>
</feature>
<gene>
    <name evidence="2" type="ORF">BET03_02990</name>
</gene>
<evidence type="ECO:0000313" key="3">
    <source>
        <dbReference type="Proteomes" id="UP000284177"/>
    </source>
</evidence>
<dbReference type="Proteomes" id="UP000284177">
    <property type="component" value="Unassembled WGS sequence"/>
</dbReference>
<dbReference type="AlphaFoldDB" id="A0A419T4F8"/>
<organism evidence="2 3">
    <name type="scientific">Thermohalobacter berrensis</name>
    <dbReference type="NCBI Taxonomy" id="99594"/>
    <lineage>
        <taxon>Bacteria</taxon>
        <taxon>Bacillati</taxon>
        <taxon>Bacillota</taxon>
        <taxon>Tissierellia</taxon>
        <taxon>Tissierellales</taxon>
        <taxon>Thermohalobacteraceae</taxon>
        <taxon>Thermohalobacter</taxon>
    </lineage>
</organism>
<reference evidence="2 3" key="1">
    <citation type="submission" date="2016-08" db="EMBL/GenBank/DDBJ databases">
        <title>Novel Firmicutes and Novel Genomes.</title>
        <authorList>
            <person name="Poppleton D.I."/>
            <person name="Gribaldo S."/>
        </authorList>
    </citation>
    <scope>NUCLEOTIDE SEQUENCE [LARGE SCALE GENOMIC DNA]</scope>
    <source>
        <strain evidence="2 3">CTT3</strain>
    </source>
</reference>
<name>A0A419T4F8_9FIRM</name>
<accession>A0A419T4F8</accession>
<dbReference type="EMBL" id="MCIB01000012">
    <property type="protein sequence ID" value="RKD32361.1"/>
    <property type="molecule type" value="Genomic_DNA"/>
</dbReference>
<evidence type="ECO:0000256" key="1">
    <source>
        <dbReference type="SAM" id="Coils"/>
    </source>
</evidence>
<dbReference type="Gene3D" id="1.20.5.190">
    <property type="match status" value="1"/>
</dbReference>
<protein>
    <submittedName>
        <fullName evidence="2">Uncharacterized protein</fullName>
    </submittedName>
</protein>
<proteinExistence type="predicted"/>
<keyword evidence="1" id="KW-0175">Coiled coil</keyword>
<keyword evidence="3" id="KW-1185">Reference proteome</keyword>